<dbReference type="PANTHER" id="PTHR42718">
    <property type="entry name" value="MAJOR FACILITATOR SUPERFAMILY MULTIDRUG TRANSPORTER MFSC"/>
    <property type="match status" value="1"/>
</dbReference>
<dbReference type="PANTHER" id="PTHR42718:SF9">
    <property type="entry name" value="MAJOR FACILITATOR SUPERFAMILY MULTIDRUG TRANSPORTER MFSC"/>
    <property type="match status" value="1"/>
</dbReference>
<evidence type="ECO:0000259" key="7">
    <source>
        <dbReference type="PROSITE" id="PS50850"/>
    </source>
</evidence>
<sequence length="476" mass="50037">MTTKPLSDRPTRVWWLYAALVSAELVCSLESGMIYVAISGLYEQYGDPVAVGWLLTAFTLTAAASAAVAGRLGDLYGRRRVMLWMLAIAFSGSLLSATHPDLDWIIAGRAIQGVSMAILPLGFGILRENVDERHLGLGVSIIGATYTVGGGIGVIIGGVVVDNWHWQGLFHISAGLAIFAIIFVLFAVPRSEPSTDRSGLDIVGGILFAPAVAMMLFGLVEGASDGWTGSTIALIVGGLALMAGWAWYELRHPNPLIDIRLLGRRQVRLANLNILAISLGPLLGPAIYLPFLQQPAWTGIGFGITATMAAIVKIPANILASVAALGSGALTKRIPVRTLMIISAAASIAGWAGLATLSGYFWPSVIMIVLLIVPSGSVLLVLTPQLVMDAVPEERTSEATGLTQVVRAFGKAVGLQIIALGLASAQVARPDGTTFPGSSAYLIVFAVCALLSLWSLFLMMRLPRSEADKADLAAAA</sequence>
<comment type="caution">
    <text evidence="8">The sequence shown here is derived from an EMBL/GenBank/DDBJ whole genome shotgun (WGS) entry which is preliminary data.</text>
</comment>
<feature type="transmembrane region" description="Helical" evidence="6">
    <location>
        <begin position="334"/>
        <end position="354"/>
    </location>
</feature>
<evidence type="ECO:0000256" key="6">
    <source>
        <dbReference type="SAM" id="Phobius"/>
    </source>
</evidence>
<evidence type="ECO:0000313" key="8">
    <source>
        <dbReference type="EMBL" id="MBB5707402.1"/>
    </source>
</evidence>
<feature type="transmembrane region" description="Helical" evidence="6">
    <location>
        <begin position="81"/>
        <end position="98"/>
    </location>
</feature>
<keyword evidence="9" id="KW-1185">Reference proteome</keyword>
<evidence type="ECO:0000256" key="5">
    <source>
        <dbReference type="ARBA" id="ARBA00023136"/>
    </source>
</evidence>
<dbReference type="GO" id="GO:0022857">
    <property type="term" value="F:transmembrane transporter activity"/>
    <property type="evidence" value="ECO:0007669"/>
    <property type="project" value="InterPro"/>
</dbReference>
<dbReference type="AlphaFoldDB" id="A0A7W9B727"/>
<dbReference type="GO" id="GO:0016020">
    <property type="term" value="C:membrane"/>
    <property type="evidence" value="ECO:0007669"/>
    <property type="project" value="UniProtKB-SubCell"/>
</dbReference>
<feature type="transmembrane region" description="Helical" evidence="6">
    <location>
        <begin position="226"/>
        <end position="248"/>
    </location>
</feature>
<evidence type="ECO:0000313" key="9">
    <source>
        <dbReference type="Proteomes" id="UP000537161"/>
    </source>
</evidence>
<keyword evidence="5 6" id="KW-0472">Membrane</keyword>
<feature type="transmembrane region" description="Helical" evidence="6">
    <location>
        <begin position="360"/>
        <end position="387"/>
    </location>
</feature>
<evidence type="ECO:0000256" key="1">
    <source>
        <dbReference type="ARBA" id="ARBA00004141"/>
    </source>
</evidence>
<keyword evidence="4 6" id="KW-1133">Transmembrane helix</keyword>
<dbReference type="InterPro" id="IPR020846">
    <property type="entry name" value="MFS_dom"/>
</dbReference>
<accession>A0A7W9B727</accession>
<feature type="transmembrane region" description="Helical" evidence="6">
    <location>
        <begin position="104"/>
        <end position="123"/>
    </location>
</feature>
<feature type="transmembrane region" description="Helical" evidence="6">
    <location>
        <begin position="269"/>
        <end position="291"/>
    </location>
</feature>
<feature type="transmembrane region" description="Helical" evidence="6">
    <location>
        <begin position="297"/>
        <end position="322"/>
    </location>
</feature>
<feature type="transmembrane region" description="Helical" evidence="6">
    <location>
        <begin position="168"/>
        <end position="188"/>
    </location>
</feature>
<evidence type="ECO:0000256" key="3">
    <source>
        <dbReference type="ARBA" id="ARBA00022692"/>
    </source>
</evidence>
<evidence type="ECO:0000256" key="4">
    <source>
        <dbReference type="ARBA" id="ARBA00022989"/>
    </source>
</evidence>
<keyword evidence="3 6" id="KW-0812">Transmembrane</keyword>
<feature type="transmembrane region" description="Helical" evidence="6">
    <location>
        <begin position="50"/>
        <end position="69"/>
    </location>
</feature>
<feature type="transmembrane region" description="Helical" evidence="6">
    <location>
        <begin position="135"/>
        <end position="156"/>
    </location>
</feature>
<dbReference type="Proteomes" id="UP000537161">
    <property type="component" value="Unassembled WGS sequence"/>
</dbReference>
<comment type="subcellular location">
    <subcellularLocation>
        <location evidence="1">Membrane</location>
        <topology evidence="1">Multi-pass membrane protein</topology>
    </subcellularLocation>
</comment>
<dbReference type="InterPro" id="IPR036259">
    <property type="entry name" value="MFS_trans_sf"/>
</dbReference>
<feature type="transmembrane region" description="Helical" evidence="6">
    <location>
        <begin position="408"/>
        <end position="428"/>
    </location>
</feature>
<feature type="transmembrane region" description="Helical" evidence="6">
    <location>
        <begin position="14"/>
        <end position="38"/>
    </location>
</feature>
<protein>
    <submittedName>
        <fullName evidence="8">MFS family permease</fullName>
    </submittedName>
</protein>
<keyword evidence="2" id="KW-0813">Transport</keyword>
<name>A0A7W9B727_9SPHN</name>
<proteinExistence type="predicted"/>
<evidence type="ECO:0000256" key="2">
    <source>
        <dbReference type="ARBA" id="ARBA00022448"/>
    </source>
</evidence>
<reference evidence="8 9" key="1">
    <citation type="submission" date="2020-08" db="EMBL/GenBank/DDBJ databases">
        <title>Genomic Encyclopedia of Type Strains, Phase IV (KMG-IV): sequencing the most valuable type-strain genomes for metagenomic binning, comparative biology and taxonomic classification.</title>
        <authorList>
            <person name="Goeker M."/>
        </authorList>
    </citation>
    <scope>NUCLEOTIDE SEQUENCE [LARGE SCALE GENOMIC DNA]</scope>
    <source>
        <strain evidence="8 9">DSM 27163</strain>
    </source>
</reference>
<dbReference type="InterPro" id="IPR011701">
    <property type="entry name" value="MFS"/>
</dbReference>
<gene>
    <name evidence="8" type="ORF">FHR21_002768</name>
</gene>
<feature type="domain" description="Major facilitator superfamily (MFS) profile" evidence="7">
    <location>
        <begin position="16"/>
        <end position="464"/>
    </location>
</feature>
<dbReference type="PROSITE" id="PS50850">
    <property type="entry name" value="MFS"/>
    <property type="match status" value="1"/>
</dbReference>
<organism evidence="8 9">
    <name type="scientific">Sphingopyxis panaciterrulae</name>
    <dbReference type="NCBI Taxonomy" id="462372"/>
    <lineage>
        <taxon>Bacteria</taxon>
        <taxon>Pseudomonadati</taxon>
        <taxon>Pseudomonadota</taxon>
        <taxon>Alphaproteobacteria</taxon>
        <taxon>Sphingomonadales</taxon>
        <taxon>Sphingomonadaceae</taxon>
        <taxon>Sphingopyxis</taxon>
    </lineage>
</organism>
<feature type="transmembrane region" description="Helical" evidence="6">
    <location>
        <begin position="200"/>
        <end position="220"/>
    </location>
</feature>
<feature type="transmembrane region" description="Helical" evidence="6">
    <location>
        <begin position="440"/>
        <end position="459"/>
    </location>
</feature>
<dbReference type="RefSeq" id="WP_184099202.1">
    <property type="nucleotide sequence ID" value="NZ_JACIJH010000009.1"/>
</dbReference>
<dbReference type="SUPFAM" id="SSF103473">
    <property type="entry name" value="MFS general substrate transporter"/>
    <property type="match status" value="1"/>
</dbReference>
<dbReference type="EMBL" id="JACIJH010000009">
    <property type="protein sequence ID" value="MBB5707402.1"/>
    <property type="molecule type" value="Genomic_DNA"/>
</dbReference>
<dbReference type="Pfam" id="PF07690">
    <property type="entry name" value="MFS_1"/>
    <property type="match status" value="1"/>
</dbReference>
<dbReference type="Gene3D" id="1.20.1250.20">
    <property type="entry name" value="MFS general substrate transporter like domains"/>
    <property type="match status" value="1"/>
</dbReference>